<feature type="binding site" evidence="4">
    <location>
        <position position="53"/>
    </location>
    <ligand>
        <name>substrate</name>
    </ligand>
</feature>
<comment type="catalytic activity">
    <reaction evidence="5">
        <text>(6S)-5-formyl-5,6,7,8-tetrahydrofolate + ATP = (6R)-5,10-methenyltetrahydrofolate + ADP + phosphate</text>
        <dbReference type="Rhea" id="RHEA:10488"/>
        <dbReference type="ChEBI" id="CHEBI:30616"/>
        <dbReference type="ChEBI" id="CHEBI:43474"/>
        <dbReference type="ChEBI" id="CHEBI:57455"/>
        <dbReference type="ChEBI" id="CHEBI:57457"/>
        <dbReference type="ChEBI" id="CHEBI:456216"/>
        <dbReference type="EC" id="6.3.3.2"/>
    </reaction>
</comment>
<feature type="binding site" evidence="4">
    <location>
        <begin position="132"/>
        <end position="140"/>
    </location>
    <ligand>
        <name>ATP</name>
        <dbReference type="ChEBI" id="CHEBI:30616"/>
    </ligand>
</feature>
<evidence type="ECO:0000256" key="1">
    <source>
        <dbReference type="ARBA" id="ARBA00010638"/>
    </source>
</evidence>
<dbReference type="InterPro" id="IPR037171">
    <property type="entry name" value="NagB/RpiA_transferase-like"/>
</dbReference>
<keyword evidence="5" id="KW-0479">Metal-binding</keyword>
<dbReference type="EMBL" id="DXEQ01000023">
    <property type="protein sequence ID" value="HIX71559.1"/>
    <property type="molecule type" value="Genomic_DNA"/>
</dbReference>
<gene>
    <name evidence="6" type="ORF">H9849_00915</name>
</gene>
<keyword evidence="2 4" id="KW-0547">Nucleotide-binding</keyword>
<name>A0A9D1X297_9FIRM</name>
<keyword evidence="3 4" id="KW-0067">ATP-binding</keyword>
<dbReference type="GO" id="GO:0005524">
    <property type="term" value="F:ATP binding"/>
    <property type="evidence" value="ECO:0007669"/>
    <property type="project" value="UniProtKB-KW"/>
</dbReference>
<evidence type="ECO:0000256" key="5">
    <source>
        <dbReference type="RuleBase" id="RU361279"/>
    </source>
</evidence>
<dbReference type="Proteomes" id="UP000886805">
    <property type="component" value="Unassembled WGS sequence"/>
</dbReference>
<dbReference type="GO" id="GO:0009396">
    <property type="term" value="P:folic acid-containing compound biosynthetic process"/>
    <property type="evidence" value="ECO:0007669"/>
    <property type="project" value="TreeGrafter"/>
</dbReference>
<accession>A0A9D1X297</accession>
<dbReference type="PIRSF" id="PIRSF006806">
    <property type="entry name" value="FTHF_cligase"/>
    <property type="match status" value="1"/>
</dbReference>
<evidence type="ECO:0000256" key="3">
    <source>
        <dbReference type="ARBA" id="ARBA00022840"/>
    </source>
</evidence>
<dbReference type="GO" id="GO:0030272">
    <property type="term" value="F:5-formyltetrahydrofolate cyclo-ligase activity"/>
    <property type="evidence" value="ECO:0007669"/>
    <property type="project" value="UniProtKB-EC"/>
</dbReference>
<dbReference type="PANTHER" id="PTHR23407:SF1">
    <property type="entry name" value="5-FORMYLTETRAHYDROFOLATE CYCLO-LIGASE"/>
    <property type="match status" value="1"/>
</dbReference>
<dbReference type="InterPro" id="IPR002698">
    <property type="entry name" value="FTHF_cligase"/>
</dbReference>
<dbReference type="EC" id="6.3.3.2" evidence="5"/>
<dbReference type="GO" id="GO:0035999">
    <property type="term" value="P:tetrahydrofolate interconversion"/>
    <property type="evidence" value="ECO:0007669"/>
    <property type="project" value="TreeGrafter"/>
</dbReference>
<dbReference type="InterPro" id="IPR024185">
    <property type="entry name" value="FTHF_cligase-like_sf"/>
</dbReference>
<keyword evidence="6" id="KW-0436">Ligase</keyword>
<evidence type="ECO:0000256" key="4">
    <source>
        <dbReference type="PIRSR" id="PIRSR006806-1"/>
    </source>
</evidence>
<evidence type="ECO:0000313" key="6">
    <source>
        <dbReference type="EMBL" id="HIX71559.1"/>
    </source>
</evidence>
<reference evidence="6" key="1">
    <citation type="journal article" date="2021" name="PeerJ">
        <title>Extensive microbial diversity within the chicken gut microbiome revealed by metagenomics and culture.</title>
        <authorList>
            <person name="Gilroy R."/>
            <person name="Ravi A."/>
            <person name="Getino M."/>
            <person name="Pursley I."/>
            <person name="Horton D.L."/>
            <person name="Alikhan N.F."/>
            <person name="Baker D."/>
            <person name="Gharbi K."/>
            <person name="Hall N."/>
            <person name="Watson M."/>
            <person name="Adriaenssens E.M."/>
            <person name="Foster-Nyarko E."/>
            <person name="Jarju S."/>
            <person name="Secka A."/>
            <person name="Antonio M."/>
            <person name="Oren A."/>
            <person name="Chaudhuri R.R."/>
            <person name="La Ragione R."/>
            <person name="Hildebrand F."/>
            <person name="Pallen M.J."/>
        </authorList>
    </citation>
    <scope>NUCLEOTIDE SEQUENCE</scope>
    <source>
        <strain evidence="6">ChiSxjej3B15-1167</strain>
    </source>
</reference>
<feature type="binding site" evidence="4">
    <location>
        <begin position="7"/>
        <end position="11"/>
    </location>
    <ligand>
        <name>ATP</name>
        <dbReference type="ChEBI" id="CHEBI:30616"/>
    </ligand>
</feature>
<dbReference type="GO" id="GO:0046872">
    <property type="term" value="F:metal ion binding"/>
    <property type="evidence" value="ECO:0007669"/>
    <property type="project" value="UniProtKB-KW"/>
</dbReference>
<keyword evidence="5" id="KW-0460">Magnesium</keyword>
<evidence type="ECO:0000256" key="2">
    <source>
        <dbReference type="ARBA" id="ARBA00022741"/>
    </source>
</evidence>
<dbReference type="PANTHER" id="PTHR23407">
    <property type="entry name" value="ATPASE INHIBITOR/5-FORMYLTETRAHYDROFOLATE CYCLO-LIGASE"/>
    <property type="match status" value="1"/>
</dbReference>
<proteinExistence type="inferred from homology"/>
<dbReference type="SUPFAM" id="SSF100950">
    <property type="entry name" value="NagB/RpiA/CoA transferase-like"/>
    <property type="match status" value="1"/>
</dbReference>
<dbReference type="Gene3D" id="3.40.50.10420">
    <property type="entry name" value="NagB/RpiA/CoA transferase-like"/>
    <property type="match status" value="1"/>
</dbReference>
<comment type="caution">
    <text evidence="6">The sequence shown here is derived from an EMBL/GenBank/DDBJ whole genome shotgun (WGS) entry which is preliminary data.</text>
</comment>
<protein>
    <recommendedName>
        <fullName evidence="5">5-formyltetrahydrofolate cyclo-ligase</fullName>
        <ecNumber evidence="5">6.3.3.2</ecNumber>
    </recommendedName>
</protein>
<organism evidence="6 7">
    <name type="scientific">Candidatus Anaerobutyricum stercoripullorum</name>
    <dbReference type="NCBI Taxonomy" id="2838456"/>
    <lineage>
        <taxon>Bacteria</taxon>
        <taxon>Bacillati</taxon>
        <taxon>Bacillota</taxon>
        <taxon>Clostridia</taxon>
        <taxon>Lachnospirales</taxon>
        <taxon>Lachnospiraceae</taxon>
        <taxon>Anaerobutyricum</taxon>
    </lineage>
</organism>
<feature type="binding site" evidence="4">
    <location>
        <position position="58"/>
    </location>
    <ligand>
        <name>substrate</name>
    </ligand>
</feature>
<sequence length="187" mass="21165">MSQKINKEELRKVMRKKRNGLSLNEIYEQTDRCFEQLKSLPEFQESEWIYSYLAIGSEVDTISLISRFIKMGKKVAAPKVEDDVIAFYEINSIRECRPGAYGILEPASYKAPADEKGLILLPGLAFDLHGNRLGYGGGFYDKYLKEHADYPCAALAFELQILDEVPAGKSDSPVDYIITPERIVTCQ</sequence>
<comment type="similarity">
    <text evidence="1 5">Belongs to the 5-formyltetrahydrofolate cyclo-ligase family.</text>
</comment>
<comment type="cofactor">
    <cofactor evidence="5">
        <name>Mg(2+)</name>
        <dbReference type="ChEBI" id="CHEBI:18420"/>
    </cofactor>
</comment>
<dbReference type="NCBIfam" id="TIGR02727">
    <property type="entry name" value="MTHFS_bact"/>
    <property type="match status" value="1"/>
</dbReference>
<dbReference type="Pfam" id="PF01812">
    <property type="entry name" value="5-FTHF_cyc-lig"/>
    <property type="match status" value="1"/>
</dbReference>
<dbReference type="AlphaFoldDB" id="A0A9D1X297"/>
<reference evidence="6" key="2">
    <citation type="submission" date="2021-04" db="EMBL/GenBank/DDBJ databases">
        <authorList>
            <person name="Gilroy R."/>
        </authorList>
    </citation>
    <scope>NUCLEOTIDE SEQUENCE</scope>
    <source>
        <strain evidence="6">ChiSxjej3B15-1167</strain>
    </source>
</reference>
<evidence type="ECO:0000313" key="7">
    <source>
        <dbReference type="Proteomes" id="UP000886805"/>
    </source>
</evidence>